<dbReference type="InterPro" id="IPR011009">
    <property type="entry name" value="Kinase-like_dom_sf"/>
</dbReference>
<gene>
    <name evidence="2" type="ORF">ACD_3C00105G0011</name>
</gene>
<accession>K2FYR3</accession>
<dbReference type="Gene3D" id="3.90.1200.10">
    <property type="match status" value="1"/>
</dbReference>
<organism evidence="2">
    <name type="scientific">uncultured bacterium</name>
    <name type="common">gcode 4</name>
    <dbReference type="NCBI Taxonomy" id="1234023"/>
    <lineage>
        <taxon>Bacteria</taxon>
        <taxon>environmental samples</taxon>
    </lineage>
</organism>
<dbReference type="SUPFAM" id="SSF53756">
    <property type="entry name" value="UDP-Glycosyltransferase/glycogen phosphorylase"/>
    <property type="match status" value="1"/>
</dbReference>
<reference evidence="2" key="1">
    <citation type="journal article" date="2012" name="Science">
        <title>Fermentation, hydrogen, and sulfur metabolism in multiple uncultivated bacterial phyla.</title>
        <authorList>
            <person name="Wrighton K.C."/>
            <person name="Thomas B.C."/>
            <person name="Sharon I."/>
            <person name="Miller C.S."/>
            <person name="Castelle C.J."/>
            <person name="VerBerkmoes N.C."/>
            <person name="Wilkins M.J."/>
            <person name="Hettich R.L."/>
            <person name="Lipton M.S."/>
            <person name="Williams K.H."/>
            <person name="Long P.E."/>
            <person name="Banfield J.F."/>
        </authorList>
    </citation>
    <scope>NUCLEOTIDE SEQUENCE [LARGE SCALE GENOMIC DNA]</scope>
</reference>
<evidence type="ECO:0000313" key="2">
    <source>
        <dbReference type="EMBL" id="EKE28073.1"/>
    </source>
</evidence>
<feature type="domain" description="Aminoglycoside phosphotransferase" evidence="1">
    <location>
        <begin position="415"/>
        <end position="632"/>
    </location>
</feature>
<proteinExistence type="predicted"/>
<dbReference type="SUPFAM" id="SSF56112">
    <property type="entry name" value="Protein kinase-like (PK-like)"/>
    <property type="match status" value="1"/>
</dbReference>
<dbReference type="InterPro" id="IPR002575">
    <property type="entry name" value="Aminoglycoside_PTrfase"/>
</dbReference>
<dbReference type="Pfam" id="PF01636">
    <property type="entry name" value="APH"/>
    <property type="match status" value="1"/>
</dbReference>
<dbReference type="Gene3D" id="3.40.50.2000">
    <property type="entry name" value="Glycogen Phosphorylase B"/>
    <property type="match status" value="1"/>
</dbReference>
<sequence length="684" mass="82353">MKKNINVAYFSIDYLRYEWFRSGALVWVREMLKELSKDSYETFIFSVAHKSNLTPKDAFHFNDKPTLYWNTKIYELDIWENYEVESLRKIIIKIIYDFDLDLILLESPSVELRRFDLDFLKLAVENSSRTIIMIQDELFPDYTLWRDTDLVWEYISHMRNISAICPTLKHRNLIYKSIWVKSEVINNIFDIDSISVGPKKWEYITLINPIPLKWIKIFEEVAKSMPDEKFLAIEGWRQEKSYVSNFDNLQVWDFVQDQKLIYENTKILLVPSLIKEGWPRVIVEALCNNIPVIAHDIWWISDVGNWCISLLPRPKDLLWSVVDPYLSQEDLLCQANLFIEEINKIKRNASNLADTKEVFHSIHNRSLLQLKAFFSWVKNDLFENRLKFLEIKDILSDSSMENDALQVRLLAKWNRNNIFLISDWKQKYVCRENIFNSKSENIDIVKNEKNILETISELDMSPKIICQKNEWKYLLIDYLDWNQFDMLSTELIISLAISLGKLHDYKAFQFPWQYFWIEDKEEYDNTTILLEHYWAAKQILIKLWYAEEHNILLLMEMICEKLKNHIKSLNWKNDNNYVICHWDLKKENIVFCFWVAKFIDWEASHPDIREVDIAKIFSTFNFTPAKETLFLDNYWYSGTGIFFKRLRLFRKIFEFYELALKHRYSYWADESSFENELLSFYEKI</sequence>
<name>K2FYR3_9BACT</name>
<comment type="caution">
    <text evidence="2">The sequence shown here is derived from an EMBL/GenBank/DDBJ whole genome shotgun (WGS) entry which is preliminary data.</text>
</comment>
<dbReference type="AlphaFoldDB" id="K2FYR3"/>
<evidence type="ECO:0000259" key="1">
    <source>
        <dbReference type="Pfam" id="PF01636"/>
    </source>
</evidence>
<protein>
    <recommendedName>
        <fullName evidence="1">Aminoglycoside phosphotransferase domain-containing protein</fullName>
    </recommendedName>
</protein>
<dbReference type="EMBL" id="AMFJ01000379">
    <property type="protein sequence ID" value="EKE28073.1"/>
    <property type="molecule type" value="Genomic_DNA"/>
</dbReference>